<organism evidence="3 4">
    <name type="scientific">Pararhodospirillum photometricum DSM 122</name>
    <dbReference type="NCBI Taxonomy" id="1150469"/>
    <lineage>
        <taxon>Bacteria</taxon>
        <taxon>Pseudomonadati</taxon>
        <taxon>Pseudomonadota</taxon>
        <taxon>Alphaproteobacteria</taxon>
        <taxon>Rhodospirillales</taxon>
        <taxon>Rhodospirillaceae</taxon>
        <taxon>Pararhodospirillum</taxon>
    </lineage>
</organism>
<dbReference type="PANTHER" id="PTHR31876">
    <property type="entry name" value="COV-LIKE PROTEIN 1"/>
    <property type="match status" value="1"/>
</dbReference>
<dbReference type="InterPro" id="IPR007462">
    <property type="entry name" value="COV1-like"/>
</dbReference>
<feature type="transmembrane region" description="Helical" evidence="2">
    <location>
        <begin position="70"/>
        <end position="92"/>
    </location>
</feature>
<feature type="transmembrane region" description="Helical" evidence="2">
    <location>
        <begin position="26"/>
        <end position="50"/>
    </location>
</feature>
<evidence type="ECO:0008006" key="5">
    <source>
        <dbReference type="Google" id="ProtNLM"/>
    </source>
</evidence>
<dbReference type="PANTHER" id="PTHR31876:SF26">
    <property type="entry name" value="PROTEIN LIKE COV 2"/>
    <property type="match status" value="1"/>
</dbReference>
<dbReference type="AlphaFoldDB" id="H6SM69"/>
<dbReference type="KEGG" id="rpm:RSPPHO_02458"/>
<dbReference type="OrthoDB" id="9780267at2"/>
<dbReference type="EMBL" id="HE663493">
    <property type="protein sequence ID" value="CCG09084.1"/>
    <property type="molecule type" value="Genomic_DNA"/>
</dbReference>
<reference evidence="3 4" key="1">
    <citation type="submission" date="2012-02" db="EMBL/GenBank/DDBJ databases">
        <title>Shotgun genome sequence of Phaeospirillum photometricum DSM 122.</title>
        <authorList>
            <person name="Duquesne K."/>
            <person name="Sturgis J."/>
        </authorList>
    </citation>
    <scope>NUCLEOTIDE SEQUENCE [LARGE SCALE GENOMIC DNA]</scope>
    <source>
        <strain evidence="4">DSM122</strain>
    </source>
</reference>
<sequence length="236" mass="25819">MSDERTGADGPGDGRQRVHMTLTGRLRAYFIAGILVTTPISITLFVAWTLMQAIDRWIIGMLPTTYQFSLPLPGIGLVVLVAALTFVGAFTAGYMGRLLVRTGEGIVGQVPVIRSIYGALKQIVETVLAQQSAAFRQVVLVEYPRPGLWALAFITGVTEGEVQNLTEDEVINVFLPTTPNPTSGFLLFVPRRDLVVLDMPVEDGIKMVISGGIFTPPDRRPPEEREKPFFTSRSDA</sequence>
<feature type="compositionally biased region" description="Basic and acidic residues" evidence="1">
    <location>
        <begin position="217"/>
        <end position="236"/>
    </location>
</feature>
<dbReference type="RefSeq" id="WP_014415715.1">
    <property type="nucleotide sequence ID" value="NC_017059.1"/>
</dbReference>
<dbReference type="HOGENOM" id="CLU_068050_1_1_5"/>
<keyword evidence="2" id="KW-1133">Transmembrane helix</keyword>
<dbReference type="eggNOG" id="COG2928">
    <property type="taxonomic scope" value="Bacteria"/>
</dbReference>
<name>H6SM69_PARPM</name>
<keyword evidence="2" id="KW-0812">Transmembrane</keyword>
<evidence type="ECO:0000313" key="3">
    <source>
        <dbReference type="EMBL" id="CCG09084.1"/>
    </source>
</evidence>
<dbReference type="Pfam" id="PF04367">
    <property type="entry name" value="DUF502"/>
    <property type="match status" value="1"/>
</dbReference>
<evidence type="ECO:0000256" key="2">
    <source>
        <dbReference type="SAM" id="Phobius"/>
    </source>
</evidence>
<proteinExistence type="predicted"/>
<evidence type="ECO:0000256" key="1">
    <source>
        <dbReference type="SAM" id="MobiDB-lite"/>
    </source>
</evidence>
<keyword evidence="2" id="KW-0472">Membrane</keyword>
<accession>H6SM69</accession>
<protein>
    <recommendedName>
        <fullName evidence="5">DUF502 domain-containing protein</fullName>
    </recommendedName>
</protein>
<gene>
    <name evidence="3" type="ORF">RSPPHO_02458</name>
</gene>
<evidence type="ECO:0000313" key="4">
    <source>
        <dbReference type="Proteomes" id="UP000033220"/>
    </source>
</evidence>
<dbReference type="Proteomes" id="UP000033220">
    <property type="component" value="Chromosome DSM 122"/>
</dbReference>
<dbReference type="PATRIC" id="fig|1150469.3.peg.2789"/>
<dbReference type="STRING" id="1150469.RSPPHO_02458"/>
<keyword evidence="4" id="KW-1185">Reference proteome</keyword>
<feature type="region of interest" description="Disordered" evidence="1">
    <location>
        <begin position="216"/>
        <end position="236"/>
    </location>
</feature>